<dbReference type="InterPro" id="IPR036291">
    <property type="entry name" value="NAD(P)-bd_dom_sf"/>
</dbReference>
<dbReference type="PANTHER" id="PTHR43658:SF8">
    <property type="entry name" value="17-BETA-HYDROXYSTEROID DEHYDROGENASE 14-RELATED"/>
    <property type="match status" value="1"/>
</dbReference>
<evidence type="ECO:0000256" key="20">
    <source>
        <dbReference type="RuleBase" id="RU000363"/>
    </source>
</evidence>
<dbReference type="EC" id="1.1.1.62" evidence="4"/>
<comment type="catalytic activity">
    <reaction evidence="15">
        <text>11-dehydrocorticosterone + NAD(+) = pregn-4-ene-3,11,20,21-tetraone + NADH + H(+)</text>
        <dbReference type="Rhea" id="RHEA:42020"/>
        <dbReference type="ChEBI" id="CHEBI:15378"/>
        <dbReference type="ChEBI" id="CHEBI:57540"/>
        <dbReference type="ChEBI" id="CHEBI:57945"/>
        <dbReference type="ChEBI" id="CHEBI:78600"/>
        <dbReference type="ChEBI" id="CHEBI:78601"/>
    </reaction>
    <physiologicalReaction direction="left-to-right" evidence="15">
        <dbReference type="Rhea" id="RHEA:42021"/>
    </physiologicalReaction>
</comment>
<comment type="catalytic activity">
    <reaction evidence="11">
        <text>3beta,7beta-dihydroxy-5beta-cholan-24-oate + NAD(+) = 3beta-hydroxy-7-oxo-5beta-cholan-24-oate + NADH + H(+)</text>
        <dbReference type="Rhea" id="RHEA:42024"/>
        <dbReference type="ChEBI" id="CHEBI:15378"/>
        <dbReference type="ChEBI" id="CHEBI:57540"/>
        <dbReference type="ChEBI" id="CHEBI:57945"/>
        <dbReference type="ChEBI" id="CHEBI:78602"/>
        <dbReference type="ChEBI" id="CHEBI:78603"/>
    </reaction>
    <physiologicalReaction direction="left-to-right" evidence="11">
        <dbReference type="Rhea" id="RHEA:42025"/>
    </physiologicalReaction>
</comment>
<dbReference type="GO" id="GO:0006631">
    <property type="term" value="P:fatty acid metabolic process"/>
    <property type="evidence" value="ECO:0007669"/>
    <property type="project" value="TreeGrafter"/>
</dbReference>
<comment type="catalytic activity">
    <reaction evidence="14">
        <text>cortisone + NAD(+) = 17alpha-hydroxypregn-4-en-3,11,20-trione-21-al + NADH + H(+)</text>
        <dbReference type="Rhea" id="RHEA:42016"/>
        <dbReference type="ChEBI" id="CHEBI:15378"/>
        <dbReference type="ChEBI" id="CHEBI:16962"/>
        <dbReference type="ChEBI" id="CHEBI:57540"/>
        <dbReference type="ChEBI" id="CHEBI:57945"/>
        <dbReference type="ChEBI" id="CHEBI:78596"/>
    </reaction>
    <physiologicalReaction direction="left-to-right" evidence="14">
        <dbReference type="Rhea" id="RHEA:42017"/>
    </physiologicalReaction>
</comment>
<comment type="catalytic activity">
    <reaction evidence="12">
        <text>ursodeoxycholate + NAD(+) = 7-oxolithocholate + NADH + H(+)</text>
        <dbReference type="Rhea" id="RHEA:42028"/>
        <dbReference type="ChEBI" id="CHEBI:15378"/>
        <dbReference type="ChEBI" id="CHEBI:57540"/>
        <dbReference type="ChEBI" id="CHEBI:57945"/>
        <dbReference type="ChEBI" id="CHEBI:78604"/>
        <dbReference type="ChEBI" id="CHEBI:78605"/>
    </reaction>
    <physiologicalReaction direction="left-to-right" evidence="12">
        <dbReference type="Rhea" id="RHEA:42029"/>
    </physiologicalReaction>
</comment>
<organism evidence="21">
    <name type="scientific">Timema douglasi</name>
    <name type="common">Walking stick</name>
    <dbReference type="NCBI Taxonomy" id="61478"/>
    <lineage>
        <taxon>Eukaryota</taxon>
        <taxon>Metazoa</taxon>
        <taxon>Ecdysozoa</taxon>
        <taxon>Arthropoda</taxon>
        <taxon>Hexapoda</taxon>
        <taxon>Insecta</taxon>
        <taxon>Pterygota</taxon>
        <taxon>Neoptera</taxon>
        <taxon>Polyneoptera</taxon>
        <taxon>Phasmatodea</taxon>
        <taxon>Timematodea</taxon>
        <taxon>Timematoidea</taxon>
        <taxon>Timematidae</taxon>
        <taxon>Timema</taxon>
    </lineage>
</organism>
<dbReference type="GO" id="GO:0008210">
    <property type="term" value="P:estrogen metabolic process"/>
    <property type="evidence" value="ECO:0007669"/>
    <property type="project" value="TreeGrafter"/>
</dbReference>
<evidence type="ECO:0000256" key="7">
    <source>
        <dbReference type="ARBA" id="ARBA00050365"/>
    </source>
</evidence>
<comment type="similarity">
    <text evidence="1 20">Belongs to the short-chain dehydrogenases/reductases (SDR) family.</text>
</comment>
<proteinExistence type="inferred from homology"/>
<evidence type="ECO:0000256" key="8">
    <source>
        <dbReference type="ARBA" id="ARBA00050435"/>
    </source>
</evidence>
<keyword evidence="2" id="KW-0560">Oxidoreductase</keyword>
<evidence type="ECO:0000256" key="3">
    <source>
        <dbReference type="ARBA" id="ARBA00024071"/>
    </source>
</evidence>
<sequence>MLKNIVALVTGGGSGLGLATVENFVKLGGSVVVCDLPSSNGSKVAQGFGDKVLFVPTDVVSEADVQTAVQLAKEKFGGLNVVVNCAGIAVAFKTYNFNKKLPHKLEDFSKVLTVNTIGTFNVIRLAAGLIGENQPNADGQRGVIVNTASVAAFDGQMGQAAYSASKGAIVGMTLPIARDLASQGIRICTIAPGLFETPLLESLPEKVRNFLAKQVPFPSRLGKPHEFALLVQHIVENPFLNGEVIRLDGALRMQP</sequence>
<evidence type="ECO:0000256" key="4">
    <source>
        <dbReference type="ARBA" id="ARBA00024072"/>
    </source>
</evidence>
<dbReference type="EMBL" id="OA564793">
    <property type="protein sequence ID" value="CAD7195573.1"/>
    <property type="molecule type" value="Genomic_DNA"/>
</dbReference>
<comment type="catalytic activity">
    <reaction evidence="8">
        <text>17beta-hydroxy-5alpha-androstan-3-one + NAD(+) = 5alpha-androstan-3,17-dione + NADH + H(+)</text>
        <dbReference type="Rhea" id="RHEA:41992"/>
        <dbReference type="ChEBI" id="CHEBI:15378"/>
        <dbReference type="ChEBI" id="CHEBI:15994"/>
        <dbReference type="ChEBI" id="CHEBI:16330"/>
        <dbReference type="ChEBI" id="CHEBI:57540"/>
        <dbReference type="ChEBI" id="CHEBI:57945"/>
    </reaction>
    <physiologicalReaction direction="left-to-right" evidence="8">
        <dbReference type="Rhea" id="RHEA:41993"/>
    </physiologicalReaction>
</comment>
<comment type="catalytic activity">
    <reaction evidence="7">
        <text>5alpha-androstane-3alpha,17beta-diol + NAD(+) = 17beta-hydroxy-5alpha-androstan-3-one + NADH + H(+)</text>
        <dbReference type="Rhea" id="RHEA:42004"/>
        <dbReference type="ChEBI" id="CHEBI:15378"/>
        <dbReference type="ChEBI" id="CHEBI:16330"/>
        <dbReference type="ChEBI" id="CHEBI:36713"/>
        <dbReference type="ChEBI" id="CHEBI:57540"/>
        <dbReference type="ChEBI" id="CHEBI:57945"/>
        <dbReference type="EC" id="1.1.1.53"/>
    </reaction>
    <physiologicalReaction direction="right-to-left" evidence="7">
        <dbReference type="Rhea" id="RHEA:42006"/>
    </physiologicalReaction>
</comment>
<comment type="catalytic activity">
    <reaction evidence="9">
        <text>cortisol + NAD(+) = 11beta,17alpha-dihydroxypregn-4-ene-3,20,21-trione + NADH + H(+)</text>
        <dbReference type="Rhea" id="RHEA:42012"/>
        <dbReference type="ChEBI" id="CHEBI:15378"/>
        <dbReference type="ChEBI" id="CHEBI:17650"/>
        <dbReference type="ChEBI" id="CHEBI:57540"/>
        <dbReference type="ChEBI" id="CHEBI:57945"/>
        <dbReference type="ChEBI" id="CHEBI:78595"/>
    </reaction>
    <physiologicalReaction direction="left-to-right" evidence="9">
        <dbReference type="Rhea" id="RHEA:42013"/>
    </physiologicalReaction>
</comment>
<dbReference type="PRINTS" id="PR00081">
    <property type="entry name" value="GDHRDH"/>
</dbReference>
<comment type="catalytic activity">
    <reaction evidence="6">
        <text>a (3S)-3-hydroxyacyl-CoA + NAD(+) = a 3-oxoacyl-CoA + NADH + H(+)</text>
        <dbReference type="Rhea" id="RHEA:22432"/>
        <dbReference type="ChEBI" id="CHEBI:15378"/>
        <dbReference type="ChEBI" id="CHEBI:57318"/>
        <dbReference type="ChEBI" id="CHEBI:57540"/>
        <dbReference type="ChEBI" id="CHEBI:57945"/>
        <dbReference type="ChEBI" id="CHEBI:90726"/>
        <dbReference type="EC" id="1.1.1.35"/>
    </reaction>
    <physiologicalReaction direction="left-to-right" evidence="6">
        <dbReference type="Rhea" id="RHEA:22433"/>
    </physiologicalReaction>
    <physiologicalReaction direction="right-to-left" evidence="6">
        <dbReference type="Rhea" id="RHEA:22434"/>
    </physiologicalReaction>
</comment>
<dbReference type="GO" id="GO:0003857">
    <property type="term" value="F:(3S)-3-hydroxyacyl-CoA dehydrogenase (NAD+) activity"/>
    <property type="evidence" value="ECO:0007669"/>
    <property type="project" value="UniProtKB-EC"/>
</dbReference>
<dbReference type="InterPro" id="IPR020904">
    <property type="entry name" value="Sc_DH/Rdtase_CS"/>
</dbReference>
<dbReference type="Pfam" id="PF00106">
    <property type="entry name" value="adh_short"/>
    <property type="match status" value="1"/>
</dbReference>
<dbReference type="GO" id="GO:0008209">
    <property type="term" value="P:androgen metabolic process"/>
    <property type="evidence" value="ECO:0007669"/>
    <property type="project" value="TreeGrafter"/>
</dbReference>
<evidence type="ECO:0000256" key="11">
    <source>
        <dbReference type="ARBA" id="ARBA00051637"/>
    </source>
</evidence>
<dbReference type="SUPFAM" id="SSF51735">
    <property type="entry name" value="NAD(P)-binding Rossmann-fold domains"/>
    <property type="match status" value="1"/>
</dbReference>
<evidence type="ECO:0000256" key="17">
    <source>
        <dbReference type="ARBA" id="ARBA00079624"/>
    </source>
</evidence>
<dbReference type="GO" id="GO:0047044">
    <property type="term" value="F:androstan-3-alpha,17-beta-diol dehydrogenase (NAD+) activity"/>
    <property type="evidence" value="ECO:0007669"/>
    <property type="project" value="UniProtKB-EC"/>
</dbReference>
<evidence type="ECO:0000256" key="10">
    <source>
        <dbReference type="ARBA" id="ARBA00051004"/>
    </source>
</evidence>
<dbReference type="Gene3D" id="3.40.50.720">
    <property type="entry name" value="NAD(P)-binding Rossmann-like Domain"/>
    <property type="match status" value="1"/>
</dbReference>
<evidence type="ECO:0000256" key="14">
    <source>
        <dbReference type="ARBA" id="ARBA00052417"/>
    </source>
</evidence>
<evidence type="ECO:0000256" key="9">
    <source>
        <dbReference type="ARBA" id="ARBA00050927"/>
    </source>
</evidence>
<evidence type="ECO:0000256" key="16">
    <source>
        <dbReference type="ARBA" id="ARBA00072938"/>
    </source>
</evidence>
<comment type="catalytic activity">
    <reaction evidence="10">
        <text>(3S)-3-hydroxybutanoyl-CoA + NAD(+) = acetoacetyl-CoA + NADH + H(+)</text>
        <dbReference type="Rhea" id="RHEA:30799"/>
        <dbReference type="ChEBI" id="CHEBI:15378"/>
        <dbReference type="ChEBI" id="CHEBI:57286"/>
        <dbReference type="ChEBI" id="CHEBI:57316"/>
        <dbReference type="ChEBI" id="CHEBI:57540"/>
        <dbReference type="ChEBI" id="CHEBI:57945"/>
    </reaction>
    <physiologicalReaction direction="left-to-right" evidence="10">
        <dbReference type="Rhea" id="RHEA:30800"/>
    </physiologicalReaction>
    <physiologicalReaction direction="right-to-left" evidence="10">
        <dbReference type="Rhea" id="RHEA:30801"/>
    </physiologicalReaction>
</comment>
<accession>A0A7R8VC76</accession>
<evidence type="ECO:0000256" key="18">
    <source>
        <dbReference type="ARBA" id="ARBA00082293"/>
    </source>
</evidence>
<gene>
    <name evidence="21" type="ORF">TDIB3V08_LOCUS1956</name>
</gene>
<dbReference type="PROSITE" id="PS00061">
    <property type="entry name" value="ADH_SHORT"/>
    <property type="match status" value="1"/>
</dbReference>
<reference evidence="21" key="1">
    <citation type="submission" date="2020-11" db="EMBL/GenBank/DDBJ databases">
        <authorList>
            <person name="Tran Van P."/>
        </authorList>
    </citation>
    <scope>NUCLEOTIDE SEQUENCE</scope>
</reference>
<evidence type="ECO:0000256" key="19">
    <source>
        <dbReference type="ARBA" id="ARBA00082399"/>
    </source>
</evidence>
<dbReference type="CDD" id="cd05371">
    <property type="entry name" value="HSD10-like_SDR_c"/>
    <property type="match status" value="1"/>
</dbReference>
<comment type="catalytic activity">
    <reaction evidence="13">
        <text>5alpha-pregnan-20beta-ol-3-one + NAD(+) = 5alpha-pregnane-3,20-dione + NADH + H(+)</text>
        <dbReference type="Rhea" id="RHEA:42008"/>
        <dbReference type="ChEBI" id="CHEBI:15378"/>
        <dbReference type="ChEBI" id="CHEBI:28952"/>
        <dbReference type="ChEBI" id="CHEBI:57540"/>
        <dbReference type="ChEBI" id="CHEBI:57945"/>
        <dbReference type="ChEBI" id="CHEBI:78594"/>
    </reaction>
    <physiologicalReaction direction="left-to-right" evidence="13">
        <dbReference type="Rhea" id="RHEA:42009"/>
    </physiologicalReaction>
</comment>
<protein>
    <recommendedName>
        <fullName evidence="16">3-hydroxyacyl-CoA dehydrogenase type-2</fullName>
        <ecNumber evidence="3">1.1.1.53</ecNumber>
        <ecNumber evidence="4">1.1.1.62</ecNumber>
    </recommendedName>
    <alternativeName>
        <fullName evidence="18">3-hydroxyacyl-CoA dehydrogenase type II</fullName>
    </alternativeName>
    <alternativeName>
        <fullName evidence="19">Mitochondrial ribonuclease P protein 2</fullName>
    </alternativeName>
    <alternativeName>
        <fullName evidence="17">Type II HADH</fullName>
    </alternativeName>
</protein>
<evidence type="ECO:0000256" key="5">
    <source>
        <dbReference type="ARBA" id="ARBA00049381"/>
    </source>
</evidence>
<evidence type="ECO:0000256" key="15">
    <source>
        <dbReference type="ARBA" id="ARBA00052668"/>
    </source>
</evidence>
<evidence type="ECO:0000256" key="2">
    <source>
        <dbReference type="ARBA" id="ARBA00023002"/>
    </source>
</evidence>
<comment type="catalytic activity">
    <reaction evidence="5">
        <text>17beta-estradiol + NAD(+) = estrone + NADH + H(+)</text>
        <dbReference type="Rhea" id="RHEA:24612"/>
        <dbReference type="ChEBI" id="CHEBI:15378"/>
        <dbReference type="ChEBI" id="CHEBI:16469"/>
        <dbReference type="ChEBI" id="CHEBI:17263"/>
        <dbReference type="ChEBI" id="CHEBI:57540"/>
        <dbReference type="ChEBI" id="CHEBI:57945"/>
        <dbReference type="EC" id="1.1.1.62"/>
    </reaction>
    <physiologicalReaction direction="left-to-right" evidence="5">
        <dbReference type="Rhea" id="RHEA:24613"/>
    </physiologicalReaction>
</comment>
<name>A0A7R8VC76_TIMDO</name>
<evidence type="ECO:0000256" key="13">
    <source>
        <dbReference type="ARBA" id="ARBA00052095"/>
    </source>
</evidence>
<dbReference type="GO" id="GO:0005739">
    <property type="term" value="C:mitochondrion"/>
    <property type="evidence" value="ECO:0007669"/>
    <property type="project" value="TreeGrafter"/>
</dbReference>
<evidence type="ECO:0000313" key="21">
    <source>
        <dbReference type="EMBL" id="CAD7195573.1"/>
    </source>
</evidence>
<dbReference type="EC" id="1.1.1.53" evidence="3"/>
<evidence type="ECO:0000256" key="1">
    <source>
        <dbReference type="ARBA" id="ARBA00006484"/>
    </source>
</evidence>
<evidence type="ECO:0000256" key="6">
    <source>
        <dbReference type="ARBA" id="ARBA00050141"/>
    </source>
</evidence>
<dbReference type="PANTHER" id="PTHR43658">
    <property type="entry name" value="SHORT-CHAIN DEHYDROGENASE/REDUCTASE"/>
    <property type="match status" value="1"/>
</dbReference>
<dbReference type="InterPro" id="IPR002347">
    <property type="entry name" value="SDR_fam"/>
</dbReference>
<dbReference type="PRINTS" id="PR00080">
    <property type="entry name" value="SDRFAMILY"/>
</dbReference>
<dbReference type="FunFam" id="3.40.50.720:FF:000215">
    <property type="entry name" value="3-hydroxyacyl-CoA dehydrogenase type-2"/>
    <property type="match status" value="1"/>
</dbReference>
<dbReference type="AlphaFoldDB" id="A0A7R8VC76"/>
<dbReference type="GO" id="GO:0004303">
    <property type="term" value="F:estradiol 17-beta-dehydrogenase [NAD(P)+] activity"/>
    <property type="evidence" value="ECO:0007669"/>
    <property type="project" value="UniProtKB-EC"/>
</dbReference>
<evidence type="ECO:0000256" key="12">
    <source>
        <dbReference type="ARBA" id="ARBA00051831"/>
    </source>
</evidence>